<protein>
    <submittedName>
        <fullName evidence="3">DUF1778 domain-containing protein</fullName>
    </submittedName>
</protein>
<dbReference type="AlphaFoldDB" id="A0A892ZJ95"/>
<dbReference type="Gene3D" id="1.20.5.780">
    <property type="entry name" value="Single helix bin"/>
    <property type="match status" value="1"/>
</dbReference>
<dbReference type="SUPFAM" id="SSF47598">
    <property type="entry name" value="Ribbon-helix-helix"/>
    <property type="match status" value="1"/>
</dbReference>
<organism evidence="3 4">
    <name type="scientific">Paralysiella testudinis</name>
    <dbReference type="NCBI Taxonomy" id="2809020"/>
    <lineage>
        <taxon>Bacteria</taxon>
        <taxon>Pseudomonadati</taxon>
        <taxon>Pseudomonadota</taxon>
        <taxon>Betaproteobacteria</taxon>
        <taxon>Neisseriales</taxon>
        <taxon>Neisseriaceae</taxon>
        <taxon>Paralysiella</taxon>
    </lineage>
</organism>
<accession>A0A892ZJ95</accession>
<gene>
    <name evidence="3" type="ORF">JQU52_05600</name>
</gene>
<keyword evidence="4" id="KW-1185">Reference proteome</keyword>
<dbReference type="GO" id="GO:0006355">
    <property type="term" value="P:regulation of DNA-templated transcription"/>
    <property type="evidence" value="ECO:0007669"/>
    <property type="project" value="InterPro"/>
</dbReference>
<dbReference type="PANTHER" id="PTHR35401:SF2">
    <property type="entry name" value="ABC-TYPE TRANSPORT SYSTEM"/>
    <property type="match status" value="1"/>
</dbReference>
<sequence length="92" mass="10213">MMATLANARLEARVSKDIHAMLKRAAELEGRSLSDFVISAAQAAAQKTISETEVLQLSIRDQHLFAEALIQPPQHNEALQRAFLHHTQLLAE</sequence>
<evidence type="ECO:0000256" key="1">
    <source>
        <dbReference type="ARBA" id="ARBA00022649"/>
    </source>
</evidence>
<evidence type="ECO:0000256" key="2">
    <source>
        <dbReference type="ARBA" id="ARBA00049988"/>
    </source>
</evidence>
<keyword evidence="1" id="KW-1277">Toxin-antitoxin system</keyword>
<proteinExistence type="inferred from homology"/>
<name>A0A892ZJ95_9NEIS</name>
<dbReference type="PANTHER" id="PTHR35401">
    <property type="entry name" value="COPG FAMILY HELIX-TURN-HELIX PROTEIN-RELATED-RELATED"/>
    <property type="match status" value="1"/>
</dbReference>
<dbReference type="Proteomes" id="UP000653156">
    <property type="component" value="Chromosome"/>
</dbReference>
<dbReference type="EMBL" id="CP069798">
    <property type="protein sequence ID" value="QRQ83281.1"/>
    <property type="molecule type" value="Genomic_DNA"/>
</dbReference>
<dbReference type="Pfam" id="PF08681">
    <property type="entry name" value="TacA1"/>
    <property type="match status" value="1"/>
</dbReference>
<reference evidence="3" key="1">
    <citation type="submission" date="2021-02" db="EMBL/GenBank/DDBJ databases">
        <title>Neisseriaceae sp. 26B isolated from the cloaca of a Common Toad-headed Turtle (Mesoclemmys nasuta).</title>
        <authorList>
            <person name="Spergser J."/>
            <person name="Busse H.-J."/>
        </authorList>
    </citation>
    <scope>NUCLEOTIDE SEQUENCE</scope>
    <source>
        <strain evidence="3">26B</strain>
    </source>
</reference>
<dbReference type="InterPro" id="IPR010985">
    <property type="entry name" value="Ribbon_hlx_hlx"/>
</dbReference>
<dbReference type="InterPro" id="IPR014795">
    <property type="entry name" value="TacA_1-like"/>
</dbReference>
<evidence type="ECO:0000313" key="3">
    <source>
        <dbReference type="EMBL" id="QRQ83281.1"/>
    </source>
</evidence>
<evidence type="ECO:0000313" key="4">
    <source>
        <dbReference type="Proteomes" id="UP000653156"/>
    </source>
</evidence>
<comment type="similarity">
    <text evidence="2">Belongs to the TacA antitoxin family.</text>
</comment>
<dbReference type="KEGG" id="ptes:JQU52_05600"/>